<dbReference type="Pfam" id="PF08662">
    <property type="entry name" value="eIF2A"/>
    <property type="match status" value="1"/>
</dbReference>
<keyword evidence="4" id="KW-0648">Protein biosynthesis</keyword>
<evidence type="ECO:0000313" key="8">
    <source>
        <dbReference type="Proteomes" id="UP000836841"/>
    </source>
</evidence>
<keyword evidence="2" id="KW-0396">Initiation factor</keyword>
<accession>A0AAU9RDS1</accession>
<dbReference type="GO" id="GO:0005852">
    <property type="term" value="C:eukaryotic translation initiation factor 3 complex"/>
    <property type="evidence" value="ECO:0007669"/>
    <property type="project" value="InterPro"/>
</dbReference>
<gene>
    <name evidence="7" type="ORF">TAV2_LOCUS1847</name>
</gene>
<dbReference type="PANTHER" id="PTHR14068">
    <property type="entry name" value="EUKARYOTIC TRANSLATION INITIATION FACTOR 3 EIF3 -RELATED"/>
    <property type="match status" value="1"/>
</dbReference>
<dbReference type="GO" id="GO:0003743">
    <property type="term" value="F:translation initiation factor activity"/>
    <property type="evidence" value="ECO:0007669"/>
    <property type="project" value="UniProtKB-KW"/>
</dbReference>
<organism evidence="7 8">
    <name type="scientific">Thlaspi arvense</name>
    <name type="common">Field penny-cress</name>
    <dbReference type="NCBI Taxonomy" id="13288"/>
    <lineage>
        <taxon>Eukaryota</taxon>
        <taxon>Viridiplantae</taxon>
        <taxon>Streptophyta</taxon>
        <taxon>Embryophyta</taxon>
        <taxon>Tracheophyta</taxon>
        <taxon>Spermatophyta</taxon>
        <taxon>Magnoliopsida</taxon>
        <taxon>eudicotyledons</taxon>
        <taxon>Gunneridae</taxon>
        <taxon>Pentapetalae</taxon>
        <taxon>rosids</taxon>
        <taxon>malvids</taxon>
        <taxon>Brassicales</taxon>
        <taxon>Brassicaceae</taxon>
        <taxon>Thlaspideae</taxon>
        <taxon>Thlaspi</taxon>
    </lineage>
</organism>
<evidence type="ECO:0000259" key="6">
    <source>
        <dbReference type="Pfam" id="PF08662"/>
    </source>
</evidence>
<keyword evidence="5" id="KW-0472">Membrane</keyword>
<evidence type="ECO:0000256" key="4">
    <source>
        <dbReference type="ARBA" id="ARBA00022917"/>
    </source>
</evidence>
<protein>
    <recommendedName>
        <fullName evidence="6">Translation initiation factor beta propellor-like domain-containing protein</fullName>
    </recommendedName>
</protein>
<dbReference type="InterPro" id="IPR015943">
    <property type="entry name" value="WD40/YVTN_repeat-like_dom_sf"/>
</dbReference>
<dbReference type="AlphaFoldDB" id="A0AAU9RDS1"/>
<dbReference type="InterPro" id="IPR011400">
    <property type="entry name" value="EIF3B"/>
</dbReference>
<evidence type="ECO:0000256" key="3">
    <source>
        <dbReference type="ARBA" id="ARBA00022884"/>
    </source>
</evidence>
<dbReference type="GO" id="GO:0031369">
    <property type="term" value="F:translation initiation factor binding"/>
    <property type="evidence" value="ECO:0007669"/>
    <property type="project" value="InterPro"/>
</dbReference>
<keyword evidence="3" id="KW-0694">RNA-binding</keyword>
<name>A0AAU9RDS1_THLAR</name>
<dbReference type="Proteomes" id="UP000836841">
    <property type="component" value="Chromosome 1"/>
</dbReference>
<evidence type="ECO:0000313" key="7">
    <source>
        <dbReference type="EMBL" id="CAH2036264.1"/>
    </source>
</evidence>
<feature type="non-terminal residue" evidence="7">
    <location>
        <position position="366"/>
    </location>
</feature>
<keyword evidence="1" id="KW-0963">Cytoplasm</keyword>
<dbReference type="EMBL" id="OU466857">
    <property type="protein sequence ID" value="CAH2036264.1"/>
    <property type="molecule type" value="Genomic_DNA"/>
</dbReference>
<feature type="domain" description="Translation initiation factor beta propellor-like" evidence="6">
    <location>
        <begin position="77"/>
        <end position="243"/>
    </location>
</feature>
<reference evidence="7 8" key="1">
    <citation type="submission" date="2022-03" db="EMBL/GenBank/DDBJ databases">
        <authorList>
            <person name="Nunn A."/>
            <person name="Chopra R."/>
            <person name="Nunn A."/>
            <person name="Contreras Garrido A."/>
        </authorList>
    </citation>
    <scope>NUCLEOTIDE SEQUENCE [LARGE SCALE GENOMIC DNA]</scope>
</reference>
<proteinExistence type="predicted"/>
<dbReference type="Gene3D" id="2.130.10.10">
    <property type="entry name" value="YVTN repeat-like/Quinoprotein amine dehydrogenase"/>
    <property type="match status" value="1"/>
</dbReference>
<dbReference type="GO" id="GO:0003723">
    <property type="term" value="F:RNA binding"/>
    <property type="evidence" value="ECO:0007669"/>
    <property type="project" value="UniProtKB-KW"/>
</dbReference>
<keyword evidence="8" id="KW-1185">Reference proteome</keyword>
<dbReference type="PANTHER" id="PTHR14068:SF0">
    <property type="entry name" value="EUKARYOTIC TRANSLATION INITIATION FACTOR 3 SUBUNIT B"/>
    <property type="match status" value="1"/>
</dbReference>
<dbReference type="SUPFAM" id="SSF82171">
    <property type="entry name" value="DPP6 N-terminal domain-like"/>
    <property type="match status" value="1"/>
</dbReference>
<keyword evidence="5" id="KW-0812">Transmembrane</keyword>
<evidence type="ECO:0000256" key="5">
    <source>
        <dbReference type="SAM" id="Phobius"/>
    </source>
</evidence>
<sequence>MRSGRVMRGFKGSADEFSAGGDSLSWPVFKVCYKTRAVFVSTSLLLSVYISYMFDLSVLIQVALVQLPSKVEIRQKYLLNVSGCKMYWQSNGDYLAVKVDRYGSKSKKSTHSGFELFRIKEKDIPVEVLELDSKNDEIIDFSWEPNGHRFAVIHGDLPRPDVSFYSMKTAQHGGRVSKLVTLKAKQANALFWSPTGKHVVLADGLSGFSGKLEFYNVDELVTMATVDNFMATYIEWDPSGSNITSPRDGEWFAWRPRPPSLLSDEKEEEVAKNLKKYSHKYEEEDDDVSMSLSKQGKEKRRMMREEWEMWLNKWKMFDEEDQTQRENHLIGDDEEEEEYSYETMEELINVSEEVVPLTVDTMSKNK</sequence>
<evidence type="ECO:0000256" key="2">
    <source>
        <dbReference type="ARBA" id="ARBA00022540"/>
    </source>
</evidence>
<dbReference type="InterPro" id="IPR013979">
    <property type="entry name" value="TIF_beta_prop-like"/>
</dbReference>
<feature type="transmembrane region" description="Helical" evidence="5">
    <location>
        <begin position="44"/>
        <end position="64"/>
    </location>
</feature>
<evidence type="ECO:0000256" key="1">
    <source>
        <dbReference type="ARBA" id="ARBA00022490"/>
    </source>
</evidence>
<keyword evidence="5" id="KW-1133">Transmembrane helix</keyword>